<dbReference type="PANTHER" id="PTHR31299:SF0">
    <property type="entry name" value="ESTERASE, PUTATIVE (AFU_ORTHOLOGUE AFUA_1G05850)-RELATED"/>
    <property type="match status" value="1"/>
</dbReference>
<dbReference type="RefSeq" id="WP_119106807.1">
    <property type="nucleotide sequence ID" value="NZ_QXMJ01000352.1"/>
</dbReference>
<organism evidence="1 2">
    <name type="scientific">Streptomyces sporangiiformans</name>
    <dbReference type="NCBI Taxonomy" id="2315329"/>
    <lineage>
        <taxon>Bacteria</taxon>
        <taxon>Bacillati</taxon>
        <taxon>Actinomycetota</taxon>
        <taxon>Actinomycetes</taxon>
        <taxon>Kitasatosporales</taxon>
        <taxon>Streptomycetaceae</taxon>
        <taxon>Streptomyces</taxon>
    </lineage>
</organism>
<name>A0A505D1I1_9ACTN</name>
<dbReference type="OrthoDB" id="9810066at2"/>
<evidence type="ECO:0000313" key="2">
    <source>
        <dbReference type="Proteomes" id="UP000317378"/>
    </source>
</evidence>
<comment type="caution">
    <text evidence="1">The sequence shown here is derived from an EMBL/GenBank/DDBJ whole genome shotgun (WGS) entry which is preliminary data.</text>
</comment>
<dbReference type="PANTHER" id="PTHR31299">
    <property type="entry name" value="ESTERASE, PUTATIVE (AFU_ORTHOLOGUE AFUA_1G05850)-RELATED"/>
    <property type="match status" value="1"/>
</dbReference>
<reference evidence="1 2" key="1">
    <citation type="submission" date="2019-06" db="EMBL/GenBank/DDBJ databases">
        <title>Streptomyces sporangiiformans sp. nov., a novel actinomycete isolated from soil in Mount Song.</title>
        <authorList>
            <person name="Han L."/>
        </authorList>
    </citation>
    <scope>NUCLEOTIDE SEQUENCE [LARGE SCALE GENOMIC DNA]</scope>
    <source>
        <strain evidence="1 2">NEAU-SSA 1</strain>
    </source>
</reference>
<dbReference type="InterPro" id="IPR014622">
    <property type="entry name" value="UCP036794_erythomycin"/>
</dbReference>
<dbReference type="Proteomes" id="UP000317378">
    <property type="component" value="Unassembled WGS sequence"/>
</dbReference>
<dbReference type="CDD" id="cd14728">
    <property type="entry name" value="Ere-like"/>
    <property type="match status" value="1"/>
</dbReference>
<dbReference type="PIRSF" id="PIRSF036794">
    <property type="entry name" value="UCP_erythr_ester"/>
    <property type="match status" value="1"/>
</dbReference>
<dbReference type="InterPro" id="IPR052036">
    <property type="entry name" value="Hydrolase/PRTase-associated"/>
</dbReference>
<dbReference type="Gene3D" id="3.40.1660.10">
    <property type="entry name" value="EreA-like (biosynthetic domain)"/>
    <property type="match status" value="1"/>
</dbReference>
<dbReference type="Gene3D" id="3.30.1870.10">
    <property type="entry name" value="EreA-like, domain 2"/>
    <property type="match status" value="1"/>
</dbReference>
<dbReference type="SUPFAM" id="SSF159501">
    <property type="entry name" value="EreA/ChaN-like"/>
    <property type="match status" value="1"/>
</dbReference>
<gene>
    <name evidence="1" type="ORF">FGD71_046855</name>
</gene>
<accession>A0A505D1I1</accession>
<evidence type="ECO:0000313" key="1">
    <source>
        <dbReference type="EMBL" id="TPQ15475.1"/>
    </source>
</evidence>
<dbReference type="EMBL" id="VCHX02000352">
    <property type="protein sequence ID" value="TPQ15475.1"/>
    <property type="molecule type" value="Genomic_DNA"/>
</dbReference>
<dbReference type="Gene3D" id="1.20.1440.30">
    <property type="entry name" value="Biosynthetic Protein domain"/>
    <property type="match status" value="1"/>
</dbReference>
<protein>
    <submittedName>
        <fullName evidence="1">Erythromycin esterase family protein</fullName>
    </submittedName>
</protein>
<sequence>MTAVAAGADEVRRIRRDALPLSGPGSLDVLLERIGDARYVLLGEATHGTAEYYQVRALLTRRLIEERGFSFVAVEGDWQDCLALHCSVTGAQRAGAQGAGAQAGPEEPREVLENFRRWPAWLWANTEVLAFARWLREHNARLPAGRRVGFFGLDVYSLWESLHAVLDHLRAHEPDLVDRALEAYRCFEPYADDPQSYARATELVPYGLEPEVVALLTGLRAHAVAGQSATLTGDLAEFAALQNAEVLAGADRYYRAMLHGGAEAWNIRDRHMADTLDRLMEHHGPDAKAVVWEHNTHIGDARATDMFDAGLVNVGQLARERHLAEGVVLVGLGSYEGTVTAADRWGARPAVLGMPPARDGSVEQVMHQAVPGERSLFVFPPGPVHGRPLHDEHGWIAEERAHRAIGVVYRPQDEQRQWGTYMPTVLGERYDAFCFLDRTQALTPLHPYEET</sequence>
<dbReference type="AlphaFoldDB" id="A0A505D1I1"/>
<dbReference type="InterPro" id="IPR007815">
    <property type="entry name" value="Emycin_Estase"/>
</dbReference>
<proteinExistence type="predicted"/>
<dbReference type="Pfam" id="PF05139">
    <property type="entry name" value="Erythro_esteras"/>
    <property type="match status" value="1"/>
</dbReference>
<keyword evidence="2" id="KW-1185">Reference proteome</keyword>
<dbReference type="GO" id="GO:0046677">
    <property type="term" value="P:response to antibiotic"/>
    <property type="evidence" value="ECO:0007669"/>
    <property type="project" value="InterPro"/>
</dbReference>